<dbReference type="KEGG" id="saal:L336_0016"/>
<evidence type="ECO:0000256" key="2">
    <source>
        <dbReference type="SAM" id="Phobius"/>
    </source>
</evidence>
<evidence type="ECO:0000313" key="4">
    <source>
        <dbReference type="Proteomes" id="UP000013893"/>
    </source>
</evidence>
<dbReference type="SUPFAM" id="SSF50494">
    <property type="entry name" value="Trypsin-like serine proteases"/>
    <property type="match status" value="1"/>
</dbReference>
<evidence type="ECO:0000256" key="1">
    <source>
        <dbReference type="SAM" id="MobiDB-lite"/>
    </source>
</evidence>
<keyword evidence="2" id="KW-0812">Transmembrane</keyword>
<evidence type="ECO:0008006" key="5">
    <source>
        <dbReference type="Google" id="ProtNLM"/>
    </source>
</evidence>
<feature type="region of interest" description="Disordered" evidence="1">
    <location>
        <begin position="738"/>
        <end position="764"/>
    </location>
</feature>
<feature type="compositionally biased region" description="Polar residues" evidence="1">
    <location>
        <begin position="754"/>
        <end position="764"/>
    </location>
</feature>
<reference evidence="3 4" key="1">
    <citation type="journal article" date="2013" name="Nat. Biotechnol.">
        <title>Genome sequences of rare, uncultured bacteria obtained by differential coverage binning of multiple metagenomes.</title>
        <authorList>
            <person name="Albertsen M."/>
            <person name="Hugenholtz P."/>
            <person name="Skarshewski A."/>
            <person name="Nielsen K.L."/>
            <person name="Tyson G.W."/>
            <person name="Nielsen P.H."/>
        </authorList>
    </citation>
    <scope>NUCLEOTIDE SEQUENCE [LARGE SCALE GENOMIC DNA]</scope>
    <source>
        <strain evidence="3">TM71</strain>
    </source>
</reference>
<sequence length="764" mass="82817">MPRLEHRHKKHLSIILLVSSILLVACIGLLFTYGKNITNYINPSAQTKIKAIVQDTIAEKYDKTIRSDLGMAITYNSQTHIAHGQVLDKVQKPGMVTGEEYDGTDLDTRRAYVMITIDPIAATSPKGEYDYISHPGMRLFTNHHQNYFDKSKLEQKYQALSPIELLVARQKETIAKNGDTVQSDKIIKIGSVDYREILAVHTYDLLGSTTSSYSYYLMTVQNDRPYWISFTDSFVDQTLDEYQSYMKVIASVSYSKPLDSAYAESSVVSAGISTMVATSFDLASTDTVNPTKNAASDTANVPDVLNSQTFVPVVAHNQPATVRIGVFSCTDLTLRADNGASFSVKHLCGIPVIGSGSFISSDGYIATNGHVVYTVQLDVLLYGLSYIDDPSVLNNYFKYAVQAGYATQDQINDTMAKAKAGDKQARQALILIGSRTPLTGVLRTNTERHIVVQTSDTPLKFNIDSSSWTYDKTRIKASLVDYDFDESSMTFNASSSHSDVAIIKAEGDFPVVSLGTASDIGQGEEVTAIGYPAFVDDGLGTKSVKTYPSITQGEVLEIKQNGDAGGHTLLITSARIASGNSGGPAFNKKGVQVGLNTYGATIQGCSRNGETCFTNGYVRDANDLRNLLSKNNISLKTDGSVASLWQQGLDQFGAGRYSEASKTFSTLQAKYNDNYFINKFAEGAKSQTSDESGASAFNLSSPLMIILVIVASLFALIMVIAGALLVFVHARRSPQPLAAGSGFPAPMTTDVRPGSSQQTPDQHS</sequence>
<dbReference type="Gene3D" id="2.40.10.120">
    <property type="match status" value="1"/>
</dbReference>
<feature type="transmembrane region" description="Helical" evidence="2">
    <location>
        <begin position="703"/>
        <end position="728"/>
    </location>
</feature>
<name>R4PJT6_9BACT</name>
<keyword evidence="4" id="KW-1185">Reference proteome</keyword>
<dbReference type="EMBL" id="CP005957">
    <property type="protein sequence ID" value="AGL61728.1"/>
    <property type="molecule type" value="Genomic_DNA"/>
</dbReference>
<keyword evidence="2" id="KW-0472">Membrane</keyword>
<dbReference type="STRING" id="1332188.L336_0016"/>
<dbReference type="InterPro" id="IPR043504">
    <property type="entry name" value="Peptidase_S1_PA_chymotrypsin"/>
</dbReference>
<dbReference type="Pfam" id="PF13365">
    <property type="entry name" value="Trypsin_2"/>
    <property type="match status" value="1"/>
</dbReference>
<dbReference type="AlphaFoldDB" id="R4PJT6"/>
<dbReference type="OrthoDB" id="9758917at2"/>
<evidence type="ECO:0000313" key="3">
    <source>
        <dbReference type="EMBL" id="AGL61728.1"/>
    </source>
</evidence>
<feature type="transmembrane region" description="Helical" evidence="2">
    <location>
        <begin position="12"/>
        <end position="34"/>
    </location>
</feature>
<dbReference type="PANTHER" id="PTHR22939">
    <property type="entry name" value="SERINE PROTEASE FAMILY S1C HTRA-RELATED"/>
    <property type="match status" value="1"/>
</dbReference>
<keyword evidence="2" id="KW-1133">Transmembrane helix</keyword>
<dbReference type="Proteomes" id="UP000013893">
    <property type="component" value="Chromosome"/>
</dbReference>
<dbReference type="PANTHER" id="PTHR22939:SF129">
    <property type="entry name" value="SERINE PROTEASE HTRA2, MITOCHONDRIAL"/>
    <property type="match status" value="1"/>
</dbReference>
<proteinExistence type="predicted"/>
<protein>
    <recommendedName>
        <fullName evidence="5">Peptidase S1 and S6 chymotrypsin/Hap</fullName>
    </recommendedName>
</protein>
<organism evidence="3 4">
    <name type="scientific">Candidatus Saccharimonas aalborgensis</name>
    <dbReference type="NCBI Taxonomy" id="1332188"/>
    <lineage>
        <taxon>Bacteria</taxon>
        <taxon>Candidatus Saccharimonadota</taxon>
        <taxon>Candidatus Saccharimonadia</taxon>
        <taxon>Candidatus Saccharimonadales</taxon>
        <taxon>Candidatus Saccharimonadaceae</taxon>
        <taxon>Candidatus Saccharimonas</taxon>
    </lineage>
</organism>
<accession>R4PJT6</accession>
<dbReference type="InterPro" id="IPR009003">
    <property type="entry name" value="Peptidase_S1_PA"/>
</dbReference>
<gene>
    <name evidence="3" type="ORF">L336_0016</name>
</gene>
<dbReference type="PROSITE" id="PS51257">
    <property type="entry name" value="PROKAR_LIPOPROTEIN"/>
    <property type="match status" value="1"/>
</dbReference>
<dbReference type="Gene3D" id="2.40.10.10">
    <property type="entry name" value="Trypsin-like serine proteases"/>
    <property type="match status" value="1"/>
</dbReference>
<dbReference type="RefSeq" id="WP_015641179.1">
    <property type="nucleotide sequence ID" value="NC_021219.1"/>
</dbReference>
<dbReference type="HOGENOM" id="CLU_338508_0_0_0"/>